<dbReference type="PRINTS" id="PR00119">
    <property type="entry name" value="CATATPASE"/>
</dbReference>
<comment type="subcellular location">
    <subcellularLocation>
        <location evidence="1 13">Membrane</location>
        <topology evidence="1 13">Multi-pass membrane protein</topology>
    </subcellularLocation>
</comment>
<dbReference type="GO" id="GO:0019829">
    <property type="term" value="F:ATPase-coupled monoatomic cation transmembrane transporter activity"/>
    <property type="evidence" value="ECO:0007669"/>
    <property type="project" value="UniProtKB-UniRule"/>
</dbReference>
<dbReference type="GO" id="GO:0030026">
    <property type="term" value="P:intracellular manganese ion homeostasis"/>
    <property type="evidence" value="ECO:0007669"/>
    <property type="project" value="EnsemblFungi"/>
</dbReference>
<dbReference type="InterPro" id="IPR008250">
    <property type="entry name" value="ATPase_P-typ_transduc_dom_A_sf"/>
</dbReference>
<dbReference type="InterPro" id="IPR004014">
    <property type="entry name" value="ATPase_P-typ_cation-transptr_N"/>
</dbReference>
<feature type="transmembrane region" description="Helical" evidence="13">
    <location>
        <begin position="391"/>
        <end position="411"/>
    </location>
</feature>
<dbReference type="InterPro" id="IPR023214">
    <property type="entry name" value="HAD_sf"/>
</dbReference>
<dbReference type="InterPro" id="IPR001757">
    <property type="entry name" value="P_typ_ATPase"/>
</dbReference>
<reference evidence="18 19" key="1">
    <citation type="journal article" date="2016" name="Genome Biol. Evol.">
        <title>Divergent and convergent evolution of fungal pathogenicity.</title>
        <authorList>
            <person name="Shang Y."/>
            <person name="Xiao G."/>
            <person name="Zheng P."/>
            <person name="Cen K."/>
            <person name="Zhan S."/>
            <person name="Wang C."/>
        </authorList>
    </citation>
    <scope>NUCLEOTIDE SEQUENCE [LARGE SCALE GENOMIC DNA]</scope>
    <source>
        <strain evidence="18 19">ARSEF 7405</strain>
    </source>
</reference>
<keyword evidence="3" id="KW-0597">Phosphoprotein</keyword>
<accession>A0A166N173</accession>
<dbReference type="PROSITE" id="PS00154">
    <property type="entry name" value="ATPASE_E1_E2"/>
    <property type="match status" value="1"/>
</dbReference>
<gene>
    <name evidence="18" type="ORF">AAP_05875</name>
</gene>
<feature type="transmembrane region" description="Helical" evidence="13">
    <location>
        <begin position="584"/>
        <end position="604"/>
    </location>
</feature>
<evidence type="ECO:0000313" key="18">
    <source>
        <dbReference type="EMBL" id="KZZ87120.1"/>
    </source>
</evidence>
<dbReference type="SUPFAM" id="SSF81653">
    <property type="entry name" value="Calcium ATPase, transduction domain A"/>
    <property type="match status" value="1"/>
</dbReference>
<dbReference type="GO" id="GO:0006882">
    <property type="term" value="P:intracellular zinc ion homeostasis"/>
    <property type="evidence" value="ECO:0007669"/>
    <property type="project" value="EnsemblFungi"/>
</dbReference>
<proteinExistence type="inferred from homology"/>
<dbReference type="InterPro" id="IPR047821">
    <property type="entry name" value="P5B-type_ATPase"/>
</dbReference>
<evidence type="ECO:0000259" key="17">
    <source>
        <dbReference type="Pfam" id="PF12409"/>
    </source>
</evidence>
<dbReference type="InterPro" id="IPR023298">
    <property type="entry name" value="ATPase_P-typ_TM_dom_sf"/>
</dbReference>
<feature type="transmembrane region" description="Helical" evidence="13">
    <location>
        <begin position="204"/>
        <end position="224"/>
    </location>
</feature>
<feature type="transmembrane region" description="Helical" evidence="13">
    <location>
        <begin position="1272"/>
        <end position="1289"/>
    </location>
</feature>
<dbReference type="Gene3D" id="3.40.1110.10">
    <property type="entry name" value="Calcium-transporting ATPase, cytoplasmic domain N"/>
    <property type="match status" value="1"/>
</dbReference>
<evidence type="ECO:0000256" key="3">
    <source>
        <dbReference type="ARBA" id="ARBA00022553"/>
    </source>
</evidence>
<dbReference type="InterPro" id="IPR023299">
    <property type="entry name" value="ATPase_P-typ_cyto_dom_N"/>
</dbReference>
<dbReference type="GO" id="GO:0006874">
    <property type="term" value="P:intracellular calcium ion homeostasis"/>
    <property type="evidence" value="ECO:0007669"/>
    <property type="project" value="TreeGrafter"/>
</dbReference>
<feature type="transmembrane region" description="Helical" evidence="13">
    <location>
        <begin position="616"/>
        <end position="644"/>
    </location>
</feature>
<evidence type="ECO:0000256" key="1">
    <source>
        <dbReference type="ARBA" id="ARBA00004141"/>
    </source>
</evidence>
<dbReference type="GO" id="GO:0008270">
    <property type="term" value="F:zinc ion binding"/>
    <property type="evidence" value="ECO:0007669"/>
    <property type="project" value="EnsemblFungi"/>
</dbReference>
<dbReference type="Gene3D" id="2.70.150.10">
    <property type="entry name" value="Calcium-transporting ATPase, cytoplasmic transduction domain A"/>
    <property type="match status" value="1"/>
</dbReference>
<evidence type="ECO:0000256" key="8">
    <source>
        <dbReference type="ARBA" id="ARBA00022842"/>
    </source>
</evidence>
<dbReference type="InterPro" id="IPR044492">
    <property type="entry name" value="P_typ_ATPase_HD_dom"/>
</dbReference>
<dbReference type="NCBIfam" id="TIGR01494">
    <property type="entry name" value="ATPase_P-type"/>
    <property type="match status" value="1"/>
</dbReference>
<dbReference type="InterPro" id="IPR059000">
    <property type="entry name" value="ATPase_P-type_domA"/>
</dbReference>
<dbReference type="SUPFAM" id="SSF81665">
    <property type="entry name" value="Calcium ATPase, transmembrane domain M"/>
    <property type="match status" value="1"/>
</dbReference>
<dbReference type="PANTHER" id="PTHR45630:SF8">
    <property type="entry name" value="CATION-TRANSPORTING ATPASE"/>
    <property type="match status" value="1"/>
</dbReference>
<feature type="transmembrane region" description="Helical" evidence="13">
    <location>
        <begin position="1155"/>
        <end position="1175"/>
    </location>
</feature>
<evidence type="ECO:0000259" key="16">
    <source>
        <dbReference type="Pfam" id="PF00690"/>
    </source>
</evidence>
<dbReference type="FunFam" id="1.20.1110.10:FF:000032">
    <property type="entry name" value="Cation-transporting ATPase"/>
    <property type="match status" value="1"/>
</dbReference>
<dbReference type="Gene3D" id="3.40.50.1000">
    <property type="entry name" value="HAD superfamily/HAD-like"/>
    <property type="match status" value="1"/>
</dbReference>
<protein>
    <recommendedName>
        <fullName evidence="13">Cation-transporting ATPase</fullName>
        <ecNumber evidence="13">7.2.2.-</ecNumber>
    </recommendedName>
</protein>
<dbReference type="SFLD" id="SFLDS00003">
    <property type="entry name" value="Haloacid_Dehalogenase"/>
    <property type="match status" value="1"/>
</dbReference>
<keyword evidence="5 13" id="KW-0479">Metal-binding</keyword>
<keyword evidence="19" id="KW-1185">Reference proteome</keyword>
<dbReference type="InterPro" id="IPR006544">
    <property type="entry name" value="P-type_TPase_V"/>
</dbReference>
<feature type="domain" description="Cation-transporting P-type ATPase N-terminal" evidence="16">
    <location>
        <begin position="333"/>
        <end position="386"/>
    </location>
</feature>
<dbReference type="FunFam" id="2.70.150.10:FF:000119">
    <property type="entry name" value="Cation-transporting ATPase"/>
    <property type="match status" value="1"/>
</dbReference>
<dbReference type="GO" id="GO:0030145">
    <property type="term" value="F:manganese ion binding"/>
    <property type="evidence" value="ECO:0007669"/>
    <property type="project" value="EnsemblFungi"/>
</dbReference>
<evidence type="ECO:0000256" key="9">
    <source>
        <dbReference type="ARBA" id="ARBA00022967"/>
    </source>
</evidence>
<name>A0A166N173_9EURO</name>
<evidence type="ECO:0000256" key="13">
    <source>
        <dbReference type="RuleBase" id="RU362082"/>
    </source>
</evidence>
<dbReference type="InterPro" id="IPR047819">
    <property type="entry name" value="P5A-ATPase_N"/>
</dbReference>
<feature type="compositionally biased region" description="Acidic residues" evidence="14">
    <location>
        <begin position="78"/>
        <end position="103"/>
    </location>
</feature>
<dbReference type="GO" id="GO:1903135">
    <property type="term" value="F:cupric ion binding"/>
    <property type="evidence" value="ECO:0007669"/>
    <property type="project" value="EnsemblFungi"/>
</dbReference>
<keyword evidence="10 13" id="KW-1133">Transmembrane helix</keyword>
<dbReference type="OrthoDB" id="48943at2759"/>
<dbReference type="SUPFAM" id="SSF81660">
    <property type="entry name" value="Metal cation-transporting ATPase, ATP-binding domain N"/>
    <property type="match status" value="1"/>
</dbReference>
<dbReference type="NCBIfam" id="TIGR01657">
    <property type="entry name" value="P-ATPase-V"/>
    <property type="match status" value="1"/>
</dbReference>
<dbReference type="Pfam" id="PF12409">
    <property type="entry name" value="P5-ATPase"/>
    <property type="match status" value="1"/>
</dbReference>
<keyword evidence="11 13" id="KW-0472">Membrane</keyword>
<evidence type="ECO:0000256" key="10">
    <source>
        <dbReference type="ARBA" id="ARBA00022989"/>
    </source>
</evidence>
<sequence>MDGSSYHHHDGPNGPGFTPIFRSFSVVSNSSMISDVEMAHEEVFDGPISESVPSSSASFIHRRRSRRDSNVSFTFYQEPEESEDEEVRGEGEEEEGEETDLDEGLSIRNYTGRHRHRQATTDEDPSDLDASISMDDEYDLEALGGGQRDSSTVRSHAGTPLLRPSISKQRGASFNWVGETISQKVYLASEDLTAVITGFKTSKFGFLVYITLCILTLGFGYLLLRWMPRWRVQLIGRPVPLAQADWVVIENEWGQFTTHEVHTQEYELPLYTLFNSPTKFSPTSSPSFDDDYGVDIDRIRYLDYRYIRFYYHPIEDGYYTNGDWKHPTWNNVKNLKEGLNADDRDQRELVFGANVIDIEQKTIGQILIEEVLHPFYIFQVASLILWSLDKYFYYAACIFIISVFSIGATVIETRSTMRRLREISHFECDIRVLRSGFWRSISSAELVPGDVFEISDPSLSQVPCDCLLLSGDAIVNESMLTGESVPVSKLPATNATLDALDLNGPSVGVNVAKNFLFSGTKIIRARRPQSNGNSNNGNNGTATDEDDAVALAMAVRTGFNTTKGALVRSMLFPKPSGFKFYRDSFRYISVMGCIAAVGFVASLVNFIKKGLVWDKILYRALDLVTIVVPPALPATLTIGTNFALSRLKKQKIFCISPQRVNMGGMLNIVCFDKTGTLTEDGLDVLGVRAVRRTENTFSDLFTDVDTLMPQKETQGRDPTIDYTVHQHILFAMATCHSLRLVDGELLGDPLDLRMFQYTQWSFEEGHGVANPDDVTEGFRPSIARPPPGHRLSIGSIPGPEGENVALGVIKSFEFASQLRRASVVVHQEGSRTADVFVKGAPESMREICRPETIPEEFDSLLGYYTHTGFRVIALASKTYKKYNQAKILRATRAEVECDLEFLGFIVFENKLKDITADVIRELNDAKIRNVMCTGDNILTAISVAKECGMIDSDAPCFVPRFVHGDSYTPNSILSWESADESPYQLDPSNLKLTPIHDDDIDTSSPYRNHVIQNYSVAVSGEIFRWIIDYAPTEVLHRMLVTANIFARMSPDEKHELVEKLQTLDYCCGFCGDGANDCGALKAADVGISLSEAEASVAAPFTSRVFDISCVPKLIREGRAALVTSFSCFKYMSIYSAIQFTSVTFLYASGSNLGDFQFLFIDMVLILPIAIFMGWLGPNSVLCRKRPTSNLVSRKVLVPLIGQMIICVIIQLVAYENVQRQPWYKSPKERHDDTSIKSSENTVLFLLSCFQYIFSGMVLSVGRPFRQPVTSNFPFVCTTTALLLFSTYLVLQPSKFLFKLMQLSYLSTPFKVWLLALAVCGFIIAWISERKFFPMLARVIGRLKGKLRPGMKKKRPMYKILLDELDRPY</sequence>
<evidence type="ECO:0000259" key="15">
    <source>
        <dbReference type="Pfam" id="PF00122"/>
    </source>
</evidence>
<evidence type="ECO:0000256" key="6">
    <source>
        <dbReference type="ARBA" id="ARBA00022741"/>
    </source>
</evidence>
<dbReference type="SUPFAM" id="SSF56784">
    <property type="entry name" value="HAD-like"/>
    <property type="match status" value="1"/>
</dbReference>
<comment type="caution">
    <text evidence="18">The sequence shown here is derived from an EMBL/GenBank/DDBJ whole genome shotgun (WGS) entry which is preliminary data.</text>
</comment>
<dbReference type="SFLD" id="SFLDF00027">
    <property type="entry name" value="p-type_atpase"/>
    <property type="match status" value="1"/>
</dbReference>
<keyword evidence="7 13" id="KW-0067">ATP-binding</keyword>
<evidence type="ECO:0000256" key="2">
    <source>
        <dbReference type="ARBA" id="ARBA00006000"/>
    </source>
</evidence>
<dbReference type="SFLD" id="SFLDG00002">
    <property type="entry name" value="C1.7:_P-type_atpase_like"/>
    <property type="match status" value="1"/>
</dbReference>
<dbReference type="Pfam" id="PF00122">
    <property type="entry name" value="E1-E2_ATPase"/>
    <property type="match status" value="1"/>
</dbReference>
<keyword evidence="8 13" id="KW-0460">Magnesium</keyword>
<dbReference type="GO" id="GO:0016887">
    <property type="term" value="F:ATP hydrolysis activity"/>
    <property type="evidence" value="ECO:0007669"/>
    <property type="project" value="InterPro"/>
</dbReference>
<dbReference type="CDD" id="cd07542">
    <property type="entry name" value="P-type_ATPase_cation"/>
    <property type="match status" value="1"/>
</dbReference>
<dbReference type="GO" id="GO:0015662">
    <property type="term" value="F:P-type ion transporter activity"/>
    <property type="evidence" value="ECO:0007669"/>
    <property type="project" value="InterPro"/>
</dbReference>
<dbReference type="GO" id="GO:0000329">
    <property type="term" value="C:fungal-type vacuole membrane"/>
    <property type="evidence" value="ECO:0007669"/>
    <property type="project" value="EnsemblFungi"/>
</dbReference>
<dbReference type="GO" id="GO:1990816">
    <property type="term" value="C:vacuole-mitochondrion membrane contact site"/>
    <property type="evidence" value="ECO:0007669"/>
    <property type="project" value="EnsemblFungi"/>
</dbReference>
<evidence type="ECO:0000256" key="14">
    <source>
        <dbReference type="SAM" id="MobiDB-lite"/>
    </source>
</evidence>
<evidence type="ECO:0000256" key="5">
    <source>
        <dbReference type="ARBA" id="ARBA00022723"/>
    </source>
</evidence>
<keyword evidence="6 13" id="KW-0547">Nucleotide-binding</keyword>
<dbReference type="InterPro" id="IPR036412">
    <property type="entry name" value="HAD-like_sf"/>
</dbReference>
<dbReference type="FunFam" id="3.40.50.1000:FF:000068">
    <property type="entry name" value="Cation-transporting ATPase"/>
    <property type="match status" value="1"/>
</dbReference>
<evidence type="ECO:0000256" key="11">
    <source>
        <dbReference type="ARBA" id="ARBA00023136"/>
    </source>
</evidence>
<dbReference type="VEuPathDB" id="FungiDB:AAP_05875"/>
<feature type="transmembrane region" description="Helical" evidence="13">
    <location>
        <begin position="1131"/>
        <end position="1149"/>
    </location>
</feature>
<organism evidence="18 19">
    <name type="scientific">Ascosphaera apis ARSEF 7405</name>
    <dbReference type="NCBI Taxonomy" id="392613"/>
    <lineage>
        <taxon>Eukaryota</taxon>
        <taxon>Fungi</taxon>
        <taxon>Dikarya</taxon>
        <taxon>Ascomycota</taxon>
        <taxon>Pezizomycotina</taxon>
        <taxon>Eurotiomycetes</taxon>
        <taxon>Eurotiomycetidae</taxon>
        <taxon>Onygenales</taxon>
        <taxon>Ascosphaeraceae</taxon>
        <taxon>Ascosphaera</taxon>
    </lineage>
</organism>
<dbReference type="PANTHER" id="PTHR45630">
    <property type="entry name" value="CATION-TRANSPORTING ATPASE-RELATED"/>
    <property type="match status" value="1"/>
</dbReference>
<feature type="domain" description="P-type ATPase A" evidence="15">
    <location>
        <begin position="431"/>
        <end position="569"/>
    </location>
</feature>
<feature type="transmembrane region" description="Helical" evidence="13">
    <location>
        <begin position="1242"/>
        <end position="1260"/>
    </location>
</feature>
<feature type="transmembrane region" description="Helical" evidence="13">
    <location>
        <begin position="1309"/>
        <end position="1327"/>
    </location>
</feature>
<dbReference type="GO" id="GO:0005524">
    <property type="term" value="F:ATP binding"/>
    <property type="evidence" value="ECO:0007669"/>
    <property type="project" value="UniProtKB-UniRule"/>
</dbReference>
<dbReference type="Pfam" id="PF00690">
    <property type="entry name" value="Cation_ATPase_N"/>
    <property type="match status" value="1"/>
</dbReference>
<feature type="domain" description="P5B-type ATPase N-terminal" evidence="17">
    <location>
        <begin position="190"/>
        <end position="312"/>
    </location>
</feature>
<feature type="transmembrane region" description="Helical" evidence="13">
    <location>
        <begin position="366"/>
        <end position="385"/>
    </location>
</feature>
<dbReference type="Gene3D" id="1.20.1110.10">
    <property type="entry name" value="Calcium-transporting ATPase, transmembrane domain"/>
    <property type="match status" value="1"/>
</dbReference>
<dbReference type="EC" id="7.2.2.-" evidence="13"/>
<evidence type="ECO:0000256" key="4">
    <source>
        <dbReference type="ARBA" id="ARBA00022692"/>
    </source>
</evidence>
<feature type="region of interest" description="Disordered" evidence="14">
    <location>
        <begin position="70"/>
        <end position="131"/>
    </location>
</feature>
<evidence type="ECO:0000313" key="19">
    <source>
        <dbReference type="Proteomes" id="UP000242877"/>
    </source>
</evidence>
<comment type="catalytic activity">
    <reaction evidence="12 13">
        <text>ATP + H2O = ADP + phosphate + H(+)</text>
        <dbReference type="Rhea" id="RHEA:13065"/>
        <dbReference type="ChEBI" id="CHEBI:15377"/>
        <dbReference type="ChEBI" id="CHEBI:15378"/>
        <dbReference type="ChEBI" id="CHEBI:30616"/>
        <dbReference type="ChEBI" id="CHEBI:43474"/>
        <dbReference type="ChEBI" id="CHEBI:456216"/>
    </reaction>
</comment>
<dbReference type="InterPro" id="IPR018303">
    <property type="entry name" value="ATPase_P-typ_P_site"/>
</dbReference>
<feature type="transmembrane region" description="Helical" evidence="13">
    <location>
        <begin position="1195"/>
        <end position="1214"/>
    </location>
</feature>
<evidence type="ECO:0000256" key="12">
    <source>
        <dbReference type="ARBA" id="ARBA00049360"/>
    </source>
</evidence>
<comment type="similarity">
    <text evidence="2 13">Belongs to the cation transport ATPase (P-type) (TC 3.A.3) family. Type V subfamily.</text>
</comment>
<evidence type="ECO:0000256" key="7">
    <source>
        <dbReference type="ARBA" id="ARBA00022840"/>
    </source>
</evidence>
<dbReference type="EMBL" id="AZGZ01000038">
    <property type="protein sequence ID" value="KZZ87120.1"/>
    <property type="molecule type" value="Genomic_DNA"/>
</dbReference>
<dbReference type="Proteomes" id="UP000242877">
    <property type="component" value="Unassembled WGS sequence"/>
</dbReference>
<keyword evidence="4 13" id="KW-0812">Transmembrane</keyword>
<keyword evidence="9 13" id="KW-1278">Translocase</keyword>